<proteinExistence type="predicted"/>
<dbReference type="EMBL" id="CAJVPS010002067">
    <property type="protein sequence ID" value="CAG8559297.1"/>
    <property type="molecule type" value="Genomic_DNA"/>
</dbReference>
<gene>
    <name evidence="1" type="ORF">ALEPTO_LOCUS6271</name>
</gene>
<evidence type="ECO:0000313" key="1">
    <source>
        <dbReference type="EMBL" id="CAG8559297.1"/>
    </source>
</evidence>
<accession>A0A9N9BCS4</accession>
<protein>
    <submittedName>
        <fullName evidence="1">4497_t:CDS:1</fullName>
    </submittedName>
</protein>
<sequence length="86" mass="9618">MTALLWQQGIAGYQLWDFGTHQLGRPTNDRYLTGCNAPNISAFQINIPVALVFWDPPIPSVAGYTPVVPLEITAVNFNIDLYRVQQ</sequence>
<dbReference type="Proteomes" id="UP000789508">
    <property type="component" value="Unassembled WGS sequence"/>
</dbReference>
<dbReference type="OrthoDB" id="2333333at2759"/>
<name>A0A9N9BCS4_9GLOM</name>
<reference evidence="1" key="1">
    <citation type="submission" date="2021-06" db="EMBL/GenBank/DDBJ databases">
        <authorList>
            <person name="Kallberg Y."/>
            <person name="Tangrot J."/>
            <person name="Rosling A."/>
        </authorList>
    </citation>
    <scope>NUCLEOTIDE SEQUENCE</scope>
    <source>
        <strain evidence="1">FL130A</strain>
    </source>
</reference>
<dbReference type="AlphaFoldDB" id="A0A9N9BCS4"/>
<organism evidence="1 2">
    <name type="scientific">Ambispora leptoticha</name>
    <dbReference type="NCBI Taxonomy" id="144679"/>
    <lineage>
        <taxon>Eukaryota</taxon>
        <taxon>Fungi</taxon>
        <taxon>Fungi incertae sedis</taxon>
        <taxon>Mucoromycota</taxon>
        <taxon>Glomeromycotina</taxon>
        <taxon>Glomeromycetes</taxon>
        <taxon>Archaeosporales</taxon>
        <taxon>Ambisporaceae</taxon>
        <taxon>Ambispora</taxon>
    </lineage>
</organism>
<feature type="non-terminal residue" evidence="1">
    <location>
        <position position="1"/>
    </location>
</feature>
<comment type="caution">
    <text evidence="1">The sequence shown here is derived from an EMBL/GenBank/DDBJ whole genome shotgun (WGS) entry which is preliminary data.</text>
</comment>
<evidence type="ECO:0000313" key="2">
    <source>
        <dbReference type="Proteomes" id="UP000789508"/>
    </source>
</evidence>
<keyword evidence="2" id="KW-1185">Reference proteome</keyword>